<reference evidence="2" key="3">
    <citation type="submission" date="2011-05" db="EMBL/GenBank/DDBJ databases">
        <title>Complete sequence of Methylomonas methanica MC09.</title>
        <authorList>
            <consortium name="US DOE Joint Genome Institute"/>
            <person name="Lucas S."/>
            <person name="Han J."/>
            <person name="Lapidus A."/>
            <person name="Cheng J.-F."/>
            <person name="Goodwin L."/>
            <person name="Pitluck S."/>
            <person name="Peters L."/>
            <person name="Mikhailova N."/>
            <person name="Teshima H."/>
            <person name="Han C."/>
            <person name="Tapia R."/>
            <person name="Land M."/>
            <person name="Hauser L."/>
            <person name="Kyrpides N."/>
            <person name="Ivanova N."/>
            <person name="Pagani I."/>
            <person name="Stein L."/>
            <person name="Woyke T."/>
        </authorList>
    </citation>
    <scope>NUCLEOTIDE SEQUENCE [LARGE SCALE GENOMIC DNA]</scope>
    <source>
        <strain evidence="2">MC09</strain>
    </source>
</reference>
<keyword evidence="2" id="KW-1185">Reference proteome</keyword>
<dbReference type="AlphaFoldDB" id="F9ZZQ9"/>
<proteinExistence type="predicted"/>
<dbReference type="EMBL" id="CP002738">
    <property type="protein sequence ID" value="AEF98718.1"/>
    <property type="molecule type" value="Genomic_DNA"/>
</dbReference>
<evidence type="ECO:0000313" key="1">
    <source>
        <dbReference type="EMBL" id="AEF98718.1"/>
    </source>
</evidence>
<protein>
    <submittedName>
        <fullName evidence="1">Uncharacterized protein</fullName>
    </submittedName>
</protein>
<dbReference type="KEGG" id="mmt:Metme_0269"/>
<dbReference type="Proteomes" id="UP000008888">
    <property type="component" value="Chromosome"/>
</dbReference>
<reference evidence="1 2" key="1">
    <citation type="journal article" date="2011" name="J. Bacteriol.">
        <title>Complete Genome Sequence of the Aerobic Marine Methanotroph Methylomonas methanica MC09.</title>
        <authorList>
            <person name="Boden R."/>
            <person name="Cunliffe M."/>
            <person name="Scanlan J."/>
            <person name="Moussard H."/>
            <person name="Kits K.D."/>
            <person name="Klotz M.G."/>
            <person name="Jetten M.S."/>
            <person name="Vuilleumier S."/>
            <person name="Han J."/>
            <person name="Peters L."/>
            <person name="Mikhailova N."/>
            <person name="Teshima H."/>
            <person name="Tapia R."/>
            <person name="Kyrpides N."/>
            <person name="Ivanova N."/>
            <person name="Pagani I."/>
            <person name="Cheng J.F."/>
            <person name="Goodwin L."/>
            <person name="Han C."/>
            <person name="Hauser L."/>
            <person name="Land M.L."/>
            <person name="Lapidus A."/>
            <person name="Lucas S."/>
            <person name="Pitluck S."/>
            <person name="Woyke T."/>
            <person name="Stein L."/>
            <person name="Murrell J.C."/>
        </authorList>
    </citation>
    <scope>NUCLEOTIDE SEQUENCE [LARGE SCALE GENOMIC DNA]</scope>
    <source>
        <strain evidence="1 2">MC09</strain>
    </source>
</reference>
<gene>
    <name evidence="1" type="ordered locus">Metme_0269</name>
</gene>
<organism evidence="1 2">
    <name type="scientific">Methylomonas methanica (strain DSM 25384 / MC09)</name>
    <dbReference type="NCBI Taxonomy" id="857087"/>
    <lineage>
        <taxon>Bacteria</taxon>
        <taxon>Pseudomonadati</taxon>
        <taxon>Pseudomonadota</taxon>
        <taxon>Gammaproteobacteria</taxon>
        <taxon>Methylococcales</taxon>
        <taxon>Methylococcaceae</taxon>
        <taxon>Methylomonas</taxon>
    </lineage>
</organism>
<evidence type="ECO:0000313" key="2">
    <source>
        <dbReference type="Proteomes" id="UP000008888"/>
    </source>
</evidence>
<sequence>MTYAGFDYANKGLFGIKIKFIFIRRLKKYVDVESDKFVSSGLSAFEEGDVGLFLGRLSEHCGIQNER</sequence>
<accession>F9ZZQ9</accession>
<dbReference type="STRING" id="857087.Metme_0269"/>
<dbReference type="HOGENOM" id="CLU_2807519_0_0_6"/>
<reference key="2">
    <citation type="submission" date="2011-05" db="EMBL/GenBank/DDBJ databases">
        <title>Complete genome sequence of the aerobic marine methanotroph Methylomonas methanica MC09.</title>
        <authorList>
            <person name="Boden R."/>
            <person name="Cunliffe M."/>
            <person name="Scanlan J."/>
            <person name="Moussard H."/>
            <person name="Kits K.D."/>
            <person name="Klotz M."/>
            <person name="Jetten M."/>
            <person name="Vuilleumier S."/>
            <person name="Han J."/>
            <person name="Peters L."/>
            <person name="Mikhailova N."/>
            <person name="Teshima H."/>
            <person name="Tapia R."/>
            <person name="Kyrpides N."/>
            <person name="Ivanova N."/>
            <person name="Pagani I."/>
            <person name="Cheng J.-F."/>
            <person name="Goodwin L."/>
            <person name="Han C."/>
            <person name="Hauser L."/>
            <person name="Land M."/>
            <person name="Lapidus A."/>
            <person name="Lucas S."/>
            <person name="Pitluck S."/>
            <person name="Woyke T."/>
            <person name="Stein L.Y."/>
            <person name="Murrell C."/>
        </authorList>
    </citation>
    <scope>NUCLEOTIDE SEQUENCE</scope>
    <source>
        <strain>MC09</strain>
    </source>
</reference>
<name>F9ZZQ9_METMM</name>